<accession>A0AAN7WBF4</accession>
<evidence type="ECO:0000313" key="1">
    <source>
        <dbReference type="EMBL" id="KAK5705243.1"/>
    </source>
</evidence>
<dbReference type="Proteomes" id="UP001310594">
    <property type="component" value="Unassembled WGS sequence"/>
</dbReference>
<dbReference type="EMBL" id="JAVRQU010000003">
    <property type="protein sequence ID" value="KAK5705243.1"/>
    <property type="molecule type" value="Genomic_DNA"/>
</dbReference>
<sequence>MSFCLGNIIGPLSFTPASAPDYIPAKITIGKFQGDHISSKPDAATLDPSSCANDEMFPKIIFYYIRENKRRDGLKAAGDLGHIHDIEFSDRTDRENKEFRYRL</sequence>
<protein>
    <submittedName>
        <fullName evidence="1">Uncharacterized protein</fullName>
    </submittedName>
</protein>
<dbReference type="AlphaFoldDB" id="A0AAN7WBF4"/>
<evidence type="ECO:0000313" key="2">
    <source>
        <dbReference type="Proteomes" id="UP001310594"/>
    </source>
</evidence>
<name>A0AAN7WBF4_9PEZI</name>
<proteinExistence type="predicted"/>
<reference evidence="1" key="1">
    <citation type="submission" date="2023-08" db="EMBL/GenBank/DDBJ databases">
        <title>Black Yeasts Isolated from many extreme environments.</title>
        <authorList>
            <person name="Coleine C."/>
            <person name="Stajich J.E."/>
            <person name="Selbmann L."/>
        </authorList>
    </citation>
    <scope>NUCLEOTIDE SEQUENCE</scope>
    <source>
        <strain evidence="1">CCFEE 5810</strain>
    </source>
</reference>
<comment type="caution">
    <text evidence="1">The sequence shown here is derived from an EMBL/GenBank/DDBJ whole genome shotgun (WGS) entry which is preliminary data.</text>
</comment>
<organism evidence="1 2">
    <name type="scientific">Elasticomyces elasticus</name>
    <dbReference type="NCBI Taxonomy" id="574655"/>
    <lineage>
        <taxon>Eukaryota</taxon>
        <taxon>Fungi</taxon>
        <taxon>Dikarya</taxon>
        <taxon>Ascomycota</taxon>
        <taxon>Pezizomycotina</taxon>
        <taxon>Dothideomycetes</taxon>
        <taxon>Dothideomycetidae</taxon>
        <taxon>Mycosphaerellales</taxon>
        <taxon>Teratosphaeriaceae</taxon>
        <taxon>Elasticomyces</taxon>
    </lineage>
</organism>
<gene>
    <name evidence="1" type="ORF">LTR97_002361</name>
</gene>